<dbReference type="Pfam" id="PF01497">
    <property type="entry name" value="Peripla_BP_2"/>
    <property type="match status" value="1"/>
</dbReference>
<dbReference type="Gene3D" id="3.40.50.1980">
    <property type="entry name" value="Nitrogenase molybdenum iron protein domain"/>
    <property type="match status" value="2"/>
</dbReference>
<sequence>MPTEHDLSAVRGFIRIRRERSAAVTFVALLLGVWLLAACGSATGERDSGAAPGDTYTVEHVYGTTEVPRDYERVVSVGYTDDQTMLAVGVKPVGMVDQYPAGGSPDRNISWPWVEDLWAGTVPEVVMTNGESLNFEKVAALQPDLIVGVYSDITEGDYQRLSAIAPTVAWAPDVADPFVAPWQDTARQIAKALGKEDEAEAAITEITDGMAQAVADHPEFGGRRAVAFSWYDASLAPFASTDVRGKLLTDLGYRPVAEIDQAAGDKF</sequence>
<dbReference type="PANTHER" id="PTHR30532:SF24">
    <property type="entry name" value="FERRIC ENTEROBACTIN-BINDING PERIPLASMIC PROTEIN FEPB"/>
    <property type="match status" value="1"/>
</dbReference>
<dbReference type="RefSeq" id="WP_012687542.1">
    <property type="nucleotide sequence ID" value="NC_012522.1"/>
</dbReference>
<dbReference type="HOGENOM" id="CLU_038034_1_1_11"/>
<dbReference type="KEGG" id="rop:ROP_02880"/>
<evidence type="ECO:0000256" key="4">
    <source>
        <dbReference type="ARBA" id="ARBA00022729"/>
    </source>
</evidence>
<dbReference type="PANTHER" id="PTHR30532">
    <property type="entry name" value="IRON III DICITRATE-BINDING PERIPLASMIC PROTEIN"/>
    <property type="match status" value="1"/>
</dbReference>
<evidence type="ECO:0000256" key="5">
    <source>
        <dbReference type="SAM" id="Phobius"/>
    </source>
</evidence>
<evidence type="ECO:0000256" key="3">
    <source>
        <dbReference type="ARBA" id="ARBA00022448"/>
    </source>
</evidence>
<keyword evidence="4" id="KW-0732">Signal</keyword>
<comment type="subcellular location">
    <subcellularLocation>
        <location evidence="1">Cell envelope</location>
    </subcellularLocation>
</comment>
<evidence type="ECO:0000256" key="1">
    <source>
        <dbReference type="ARBA" id="ARBA00004196"/>
    </source>
</evidence>
<dbReference type="GO" id="GO:0030288">
    <property type="term" value="C:outer membrane-bounded periplasmic space"/>
    <property type="evidence" value="ECO:0007669"/>
    <property type="project" value="TreeGrafter"/>
</dbReference>
<evidence type="ECO:0000313" key="7">
    <source>
        <dbReference type="EMBL" id="BAH48535.1"/>
    </source>
</evidence>
<dbReference type="Proteomes" id="UP000002212">
    <property type="component" value="Chromosome"/>
</dbReference>
<dbReference type="STRING" id="632772.ROP_02880"/>
<keyword evidence="5" id="KW-1133">Transmembrane helix</keyword>
<keyword evidence="3" id="KW-0813">Transport</keyword>
<accession>C1AR58</accession>
<proteinExistence type="inferred from homology"/>
<gene>
    <name evidence="7" type="ordered locus">ROP_02880</name>
</gene>
<keyword evidence="5" id="KW-0472">Membrane</keyword>
<dbReference type="PATRIC" id="fig|632772.20.peg.328"/>
<dbReference type="EMBL" id="AP011115">
    <property type="protein sequence ID" value="BAH48535.1"/>
    <property type="molecule type" value="Genomic_DNA"/>
</dbReference>
<comment type="similarity">
    <text evidence="2">Belongs to the bacterial solute-binding protein 8 family.</text>
</comment>
<feature type="transmembrane region" description="Helical" evidence="5">
    <location>
        <begin position="21"/>
        <end position="38"/>
    </location>
</feature>
<evidence type="ECO:0000259" key="6">
    <source>
        <dbReference type="PROSITE" id="PS50983"/>
    </source>
</evidence>
<reference evidence="7 8" key="1">
    <citation type="submission" date="2009-03" db="EMBL/GenBank/DDBJ databases">
        <title>Comparison of the complete genome sequences of Rhodococcus erythropolis PR4 and Rhodococcus opacus B4.</title>
        <authorList>
            <person name="Takarada H."/>
            <person name="Sekine M."/>
            <person name="Hosoyama A."/>
            <person name="Yamada R."/>
            <person name="Fujisawa T."/>
            <person name="Omata S."/>
            <person name="Shimizu A."/>
            <person name="Tsukatani N."/>
            <person name="Tanikawa S."/>
            <person name="Fujita N."/>
            <person name="Harayama S."/>
        </authorList>
    </citation>
    <scope>NUCLEOTIDE SEQUENCE [LARGE SCALE GENOMIC DNA]</scope>
    <source>
        <strain evidence="7 8">B4</strain>
    </source>
</reference>
<dbReference type="SUPFAM" id="SSF53807">
    <property type="entry name" value="Helical backbone' metal receptor"/>
    <property type="match status" value="1"/>
</dbReference>
<evidence type="ECO:0000313" key="8">
    <source>
        <dbReference type="Proteomes" id="UP000002212"/>
    </source>
</evidence>
<dbReference type="AlphaFoldDB" id="C1AR58"/>
<name>C1AR58_RHOOB</name>
<feature type="domain" description="Fe/B12 periplasmic-binding" evidence="6">
    <location>
        <begin position="73"/>
        <end position="267"/>
    </location>
</feature>
<protein>
    <submittedName>
        <fullName evidence="7">Putative iron-siderophore binding protein</fullName>
    </submittedName>
</protein>
<organism evidence="7 8">
    <name type="scientific">Rhodococcus opacus (strain B4)</name>
    <dbReference type="NCBI Taxonomy" id="632772"/>
    <lineage>
        <taxon>Bacteria</taxon>
        <taxon>Bacillati</taxon>
        <taxon>Actinomycetota</taxon>
        <taxon>Actinomycetes</taxon>
        <taxon>Mycobacteriales</taxon>
        <taxon>Nocardiaceae</taxon>
        <taxon>Rhodococcus</taxon>
    </lineage>
</organism>
<keyword evidence="5" id="KW-0812">Transmembrane</keyword>
<evidence type="ECO:0000256" key="2">
    <source>
        <dbReference type="ARBA" id="ARBA00008814"/>
    </source>
</evidence>
<dbReference type="InterPro" id="IPR002491">
    <property type="entry name" value="ABC_transptr_periplasmic_BD"/>
</dbReference>
<dbReference type="InterPro" id="IPR051313">
    <property type="entry name" value="Bact_iron-sidero_bind"/>
</dbReference>
<dbReference type="GO" id="GO:1901678">
    <property type="term" value="P:iron coordination entity transport"/>
    <property type="evidence" value="ECO:0007669"/>
    <property type="project" value="UniProtKB-ARBA"/>
</dbReference>
<dbReference type="PROSITE" id="PS50983">
    <property type="entry name" value="FE_B12_PBP"/>
    <property type="match status" value="1"/>
</dbReference>